<evidence type="ECO:0000256" key="1">
    <source>
        <dbReference type="SAM" id="SignalP"/>
    </source>
</evidence>
<keyword evidence="1" id="KW-0732">Signal</keyword>
<reference evidence="3 4" key="1">
    <citation type="submission" date="2019-07" db="EMBL/GenBank/DDBJ databases">
        <title>Whole genome shotgun sequence of Brevifollis gellanilyticus NBRC 108608.</title>
        <authorList>
            <person name="Hosoyama A."/>
            <person name="Uohara A."/>
            <person name="Ohji S."/>
            <person name="Ichikawa N."/>
        </authorList>
    </citation>
    <scope>NUCLEOTIDE SEQUENCE [LARGE SCALE GENOMIC DNA]</scope>
    <source>
        <strain evidence="3 4">NBRC 108608</strain>
    </source>
</reference>
<accession>A0A512M8W0</accession>
<comment type="caution">
    <text evidence="3">The sequence shown here is derived from an EMBL/GenBank/DDBJ whole genome shotgun (WGS) entry which is preliminary data.</text>
</comment>
<gene>
    <name evidence="3" type="ORF">BGE01nite_24240</name>
</gene>
<name>A0A512M8W0_9BACT</name>
<dbReference type="Pfam" id="PF06439">
    <property type="entry name" value="3keto-disac_hyd"/>
    <property type="match status" value="1"/>
</dbReference>
<evidence type="ECO:0000313" key="3">
    <source>
        <dbReference type="EMBL" id="GEP43133.1"/>
    </source>
</evidence>
<dbReference type="InterPro" id="IPR010496">
    <property type="entry name" value="AL/BT2_dom"/>
</dbReference>
<evidence type="ECO:0000313" key="4">
    <source>
        <dbReference type="Proteomes" id="UP000321577"/>
    </source>
</evidence>
<proteinExistence type="predicted"/>
<feature type="signal peptide" evidence="1">
    <location>
        <begin position="1"/>
        <end position="22"/>
    </location>
</feature>
<protein>
    <recommendedName>
        <fullName evidence="2">3-keto-alpha-glucoside-1,2-lyase/3-keto-2-hydroxy-glucal hydratase domain-containing protein</fullName>
    </recommendedName>
</protein>
<dbReference type="AlphaFoldDB" id="A0A512M8W0"/>
<organism evidence="3 4">
    <name type="scientific">Brevifollis gellanilyticus</name>
    <dbReference type="NCBI Taxonomy" id="748831"/>
    <lineage>
        <taxon>Bacteria</taxon>
        <taxon>Pseudomonadati</taxon>
        <taxon>Verrucomicrobiota</taxon>
        <taxon>Verrucomicrobiia</taxon>
        <taxon>Verrucomicrobiales</taxon>
        <taxon>Verrucomicrobiaceae</taxon>
    </lineage>
</organism>
<dbReference type="Gene3D" id="2.60.120.560">
    <property type="entry name" value="Exo-inulinase, domain 1"/>
    <property type="match status" value="1"/>
</dbReference>
<dbReference type="EMBL" id="BKAG01000015">
    <property type="protein sequence ID" value="GEP43133.1"/>
    <property type="molecule type" value="Genomic_DNA"/>
</dbReference>
<dbReference type="OrthoDB" id="9787527at2"/>
<feature type="domain" description="3-keto-alpha-glucoside-1,2-lyase/3-keto-2-hydroxy-glucal hydratase" evidence="2">
    <location>
        <begin position="26"/>
        <end position="256"/>
    </location>
</feature>
<evidence type="ECO:0000259" key="2">
    <source>
        <dbReference type="Pfam" id="PF06439"/>
    </source>
</evidence>
<feature type="chain" id="PRO_5022161164" description="3-keto-alpha-glucoside-1,2-lyase/3-keto-2-hydroxy-glucal hydratase domain-containing protein" evidence="1">
    <location>
        <begin position="23"/>
        <end position="262"/>
    </location>
</feature>
<sequence>MTNLSRLAVLALWSVLTASAAAEEEKWISLFNGKDLSGWTIKIAKHPLGENFANTFRVEEGILKVSYDGYEKFDQQYGHLFTNLAYSHYVLRMEYRFTGRMMADAPKYVNLNSGVMLHAQPPQSMRFDQGFPSSLEMQFLADEGKGARPTGNLCTPGTHVEMAGELFTKHIAKSSSSTFPAEEWVRAEVEVRGHDEIIHRINGVEVLRYQRPVLDPACTIAPAKDITDAGGDVKLGYGHIALQAEGQPVWFRKIELMSLEKK</sequence>
<keyword evidence="4" id="KW-1185">Reference proteome</keyword>
<dbReference type="Proteomes" id="UP000321577">
    <property type="component" value="Unassembled WGS sequence"/>
</dbReference>
<dbReference type="GO" id="GO:0016787">
    <property type="term" value="F:hydrolase activity"/>
    <property type="evidence" value="ECO:0007669"/>
    <property type="project" value="InterPro"/>
</dbReference>